<dbReference type="InterPro" id="IPR001849">
    <property type="entry name" value="PH_domain"/>
</dbReference>
<feature type="compositionally biased region" description="Basic and acidic residues" evidence="2">
    <location>
        <begin position="188"/>
        <end position="201"/>
    </location>
</feature>
<sequence>MNRKITACGFLYVAPPNLDFSIQAHTAKRWQRRWFTLFDTGELTYALDNNPDTVPQFAVDMVRCHRVCEADSITGHTHSILLAFRAATDKIEDTPPVVYMKADSTEEIRWWQGMLTPFAKDNVILKPRKSIETLETPPSYKVEPAAPPSSILSPKMCSPCSSRDSSLDRLDDSRYEGTRHGTVRRVKRDSVLSRETEKKAEPQPVAQVAATPVSNPVVQSPIVASTRLRDSSESTESSTAPPAPPTSQPPSLMAESINSRKFQPLPIDTSLTHTLRKGWLMLRGKSDNDWHKHWVVLAGLSLRLYKDVWGEDSTEPLLSIDLAECENVYPSASARNYGIEIKCKRTRYVLSAMTPGIRDSWISALQQNLHDPSPLYQDTTGGSDAISLADSSDVLGMPVRKKHIAYVAPESHHSNSMMDEESSTEDELQRIGEQRRTRRDSNRSLSSCSSRSRQINNRGSLSPSIRRSPIGRIKERSQEGRVRNASNSSLASSNTSAKNRRRVPRASPKQSVSAEMRIRSLEAQVSSLREQLQETSSRLTESRSESDRLRHMFTGVDPANLSALRKSLSAAESEITRQQKEMETLRKQFSSPTSEQLISCFQDRLISMLKVQMGALSKFNIFLGNNGDVRDELDELMTSLSNIDHTNKGTALGDDDWDCLQRIIEETTLLYDNVANSVRRRRTKEATTNTEDAWISSEEEEGVSDEDDDIKQEHEWEAELTAVKNTHQGEIESLRMHYEHQLKGVRERMEHEEMGRRRAQDELKNLSSMNDQSLNSVRNSYEELLEEQRRQFDDEIERYRTEHAKELADEKQATRVALEAVRRAHEEEIRQIGEKPRPSVNPDAQREREQRQGKMIEQMRDELTNLSALYSAKCIENAQLDERIGAILEGKERETKEETERLRAELSLKETQIEELRRRIAHLERKLNDEGQISSDKEEISTDARSAPQLQQMAQQINSQGMNGSQSPVKFRKTPTTRRTDTRFHSNPCVRAVEAIPSSVVEETRRSLAASLPLPVAERRKFFETIAEYSTPF</sequence>
<dbReference type="PROSITE" id="PS50003">
    <property type="entry name" value="PH_DOMAIN"/>
    <property type="match status" value="2"/>
</dbReference>
<evidence type="ECO:0000256" key="1">
    <source>
        <dbReference type="SAM" id="Coils"/>
    </source>
</evidence>
<feature type="region of interest" description="Disordered" evidence="2">
    <location>
        <begin position="408"/>
        <end position="546"/>
    </location>
</feature>
<keyword evidence="1" id="KW-0175">Coiled coil</keyword>
<evidence type="ECO:0000313" key="4">
    <source>
        <dbReference type="Proteomes" id="UP000887575"/>
    </source>
</evidence>
<dbReference type="InterPro" id="IPR011993">
    <property type="entry name" value="PH-like_dom_sf"/>
</dbReference>
<dbReference type="Proteomes" id="UP000887575">
    <property type="component" value="Unassembled WGS sequence"/>
</dbReference>
<dbReference type="SUPFAM" id="SSF50729">
    <property type="entry name" value="PH domain-like"/>
    <property type="match status" value="2"/>
</dbReference>
<dbReference type="AlphaFoldDB" id="A0AAF3FA71"/>
<dbReference type="PANTHER" id="PTHR17271:SF1">
    <property type="entry name" value="PROTEIN OUTSPREAD"/>
    <property type="match status" value="1"/>
</dbReference>
<dbReference type="Gene3D" id="2.30.29.30">
    <property type="entry name" value="Pleckstrin-homology domain (PH domain)/Phosphotyrosine-binding domain (PTB)"/>
    <property type="match status" value="2"/>
</dbReference>
<feature type="compositionally biased region" description="Basic and acidic residues" evidence="2">
    <location>
        <begin position="427"/>
        <end position="442"/>
    </location>
</feature>
<dbReference type="PANTHER" id="PTHR17271">
    <property type="entry name" value="PLECKSTRIN HOMOLOGY PH DOMAIN-CONTAINING PROTEIN"/>
    <property type="match status" value="1"/>
</dbReference>
<accession>A0AAF3FA71</accession>
<feature type="compositionally biased region" description="Basic and acidic residues" evidence="2">
    <location>
        <begin position="827"/>
        <end position="837"/>
    </location>
</feature>
<feature type="region of interest" description="Disordered" evidence="2">
    <location>
        <begin position="958"/>
        <end position="983"/>
    </location>
</feature>
<feature type="compositionally biased region" description="Basic and acidic residues" evidence="2">
    <location>
        <begin position="165"/>
        <end position="179"/>
    </location>
</feature>
<feature type="region of interest" description="Disordered" evidence="2">
    <location>
        <begin position="683"/>
        <end position="707"/>
    </location>
</feature>
<feature type="domain" description="PH" evidence="3">
    <location>
        <begin position="4"/>
        <end position="120"/>
    </location>
</feature>
<name>A0AAF3FA71_9BILA</name>
<feature type="domain" description="PH" evidence="3">
    <location>
        <begin position="273"/>
        <end position="370"/>
    </location>
</feature>
<reference evidence="5" key="1">
    <citation type="submission" date="2024-02" db="UniProtKB">
        <authorList>
            <consortium name="WormBaseParasite"/>
        </authorList>
    </citation>
    <scope>IDENTIFICATION</scope>
</reference>
<protein>
    <recommendedName>
        <fullName evidence="3">PH domain-containing protein</fullName>
    </recommendedName>
</protein>
<evidence type="ECO:0000259" key="3">
    <source>
        <dbReference type="PROSITE" id="PS50003"/>
    </source>
</evidence>
<dbReference type="WBParaSite" id="MBELARI_LOCUS3805.1">
    <property type="protein sequence ID" value="MBELARI_LOCUS3805.1"/>
    <property type="gene ID" value="MBELARI_LOCUS3805"/>
</dbReference>
<feature type="compositionally biased region" description="Low complexity" evidence="2">
    <location>
        <begin position="443"/>
        <end position="458"/>
    </location>
</feature>
<dbReference type="GO" id="GO:0051015">
    <property type="term" value="F:actin filament binding"/>
    <property type="evidence" value="ECO:0007669"/>
    <property type="project" value="TreeGrafter"/>
</dbReference>
<feature type="compositionally biased region" description="Polar residues" evidence="2">
    <location>
        <begin position="958"/>
        <end position="968"/>
    </location>
</feature>
<proteinExistence type="predicted"/>
<feature type="compositionally biased region" description="Acidic residues" evidence="2">
    <location>
        <begin position="697"/>
        <end position="707"/>
    </location>
</feature>
<dbReference type="GO" id="GO:0015629">
    <property type="term" value="C:actin cytoskeleton"/>
    <property type="evidence" value="ECO:0007669"/>
    <property type="project" value="TreeGrafter"/>
</dbReference>
<evidence type="ECO:0000313" key="5">
    <source>
        <dbReference type="WBParaSite" id="MBELARI_LOCUS3805.1"/>
    </source>
</evidence>
<dbReference type="Pfam" id="PF00169">
    <property type="entry name" value="PH"/>
    <property type="match status" value="1"/>
</dbReference>
<feature type="region of interest" description="Disordered" evidence="2">
    <location>
        <begin position="827"/>
        <end position="850"/>
    </location>
</feature>
<organism evidence="4 5">
    <name type="scientific">Mesorhabditis belari</name>
    <dbReference type="NCBI Taxonomy" id="2138241"/>
    <lineage>
        <taxon>Eukaryota</taxon>
        <taxon>Metazoa</taxon>
        <taxon>Ecdysozoa</taxon>
        <taxon>Nematoda</taxon>
        <taxon>Chromadorea</taxon>
        <taxon>Rhabditida</taxon>
        <taxon>Rhabditina</taxon>
        <taxon>Rhabditomorpha</taxon>
        <taxon>Rhabditoidea</taxon>
        <taxon>Rhabditidae</taxon>
        <taxon>Mesorhabditinae</taxon>
        <taxon>Mesorhabditis</taxon>
    </lineage>
</organism>
<feature type="compositionally biased region" description="Low complexity" evidence="2">
    <location>
        <begin position="484"/>
        <end position="497"/>
    </location>
</feature>
<feature type="compositionally biased region" description="Basic and acidic residues" evidence="2">
    <location>
        <begin position="472"/>
        <end position="482"/>
    </location>
</feature>
<keyword evidence="4" id="KW-1185">Reference proteome</keyword>
<feature type="coiled-coil region" evidence="1">
    <location>
        <begin position="899"/>
        <end position="933"/>
    </location>
</feature>
<dbReference type="InterPro" id="IPR052223">
    <property type="entry name" value="Actin_Cytoskeleton_Reg"/>
</dbReference>
<evidence type="ECO:0000256" key="2">
    <source>
        <dbReference type="SAM" id="MobiDB-lite"/>
    </source>
</evidence>
<dbReference type="SMART" id="SM00233">
    <property type="entry name" value="PH"/>
    <property type="match status" value="2"/>
</dbReference>
<feature type="region of interest" description="Disordered" evidence="2">
    <location>
        <begin position="138"/>
        <end position="253"/>
    </location>
</feature>